<dbReference type="PANTHER" id="PTHR24559:SF444">
    <property type="entry name" value="REVERSE TRANSCRIPTASE DOMAIN-CONTAINING PROTEIN"/>
    <property type="match status" value="1"/>
</dbReference>
<evidence type="ECO:0000313" key="2">
    <source>
        <dbReference type="Proteomes" id="UP000075243"/>
    </source>
</evidence>
<dbReference type="EMBL" id="KQ483952">
    <property type="protein sequence ID" value="KYP38944.1"/>
    <property type="molecule type" value="Genomic_DNA"/>
</dbReference>
<dbReference type="AlphaFoldDB" id="A0A151R8J0"/>
<accession>A0A151R8J0</accession>
<protein>
    <recommendedName>
        <fullName evidence="3">Reverse transcriptase domain-containing protein</fullName>
    </recommendedName>
</protein>
<sequence length="144" mass="16818">MPGIDPNFMCHKFSIYLEAMPIAQCKRKMGTERKIVVEAELTKLLKAKFIREVQYMTWLENVVMIKRPIGKLRMCTDYTNLTKACPKDTYPLPNIDQLVDVTYQTLMDKIFRHHIDKNMEVYVDNMVVKSGDLVTHTNDLAEVF</sequence>
<dbReference type="Gene3D" id="3.10.10.10">
    <property type="entry name" value="HIV Type 1 Reverse Transcriptase, subunit A, domain 1"/>
    <property type="match status" value="1"/>
</dbReference>
<evidence type="ECO:0000313" key="1">
    <source>
        <dbReference type="EMBL" id="KYP38944.1"/>
    </source>
</evidence>
<dbReference type="Gramene" id="C.cajan_38651.t">
    <property type="protein sequence ID" value="C.cajan_38651.t"/>
    <property type="gene ID" value="C.cajan_38651"/>
</dbReference>
<organism evidence="1 2">
    <name type="scientific">Cajanus cajan</name>
    <name type="common">Pigeon pea</name>
    <name type="synonym">Cajanus indicus</name>
    <dbReference type="NCBI Taxonomy" id="3821"/>
    <lineage>
        <taxon>Eukaryota</taxon>
        <taxon>Viridiplantae</taxon>
        <taxon>Streptophyta</taxon>
        <taxon>Embryophyta</taxon>
        <taxon>Tracheophyta</taxon>
        <taxon>Spermatophyta</taxon>
        <taxon>Magnoliopsida</taxon>
        <taxon>eudicotyledons</taxon>
        <taxon>Gunneridae</taxon>
        <taxon>Pentapetalae</taxon>
        <taxon>rosids</taxon>
        <taxon>fabids</taxon>
        <taxon>Fabales</taxon>
        <taxon>Fabaceae</taxon>
        <taxon>Papilionoideae</taxon>
        <taxon>50 kb inversion clade</taxon>
        <taxon>NPAAA clade</taxon>
        <taxon>indigoferoid/millettioid clade</taxon>
        <taxon>Phaseoleae</taxon>
        <taxon>Cajanus</taxon>
    </lineage>
</organism>
<dbReference type="Gene3D" id="3.30.70.270">
    <property type="match status" value="2"/>
</dbReference>
<gene>
    <name evidence="1" type="ORF">KK1_039776</name>
</gene>
<reference evidence="1" key="1">
    <citation type="journal article" date="2012" name="Nat. Biotechnol.">
        <title>Draft genome sequence of pigeonpea (Cajanus cajan), an orphan legume crop of resource-poor farmers.</title>
        <authorList>
            <person name="Varshney R.K."/>
            <person name="Chen W."/>
            <person name="Li Y."/>
            <person name="Bharti A.K."/>
            <person name="Saxena R.K."/>
            <person name="Schlueter J.A."/>
            <person name="Donoghue M.T."/>
            <person name="Azam S."/>
            <person name="Fan G."/>
            <person name="Whaley A.M."/>
            <person name="Farmer A.D."/>
            <person name="Sheridan J."/>
            <person name="Iwata A."/>
            <person name="Tuteja R."/>
            <person name="Penmetsa R.V."/>
            <person name="Wu W."/>
            <person name="Upadhyaya H.D."/>
            <person name="Yang S.P."/>
            <person name="Shah T."/>
            <person name="Saxena K.B."/>
            <person name="Michael T."/>
            <person name="McCombie W.R."/>
            <person name="Yang B."/>
            <person name="Zhang G."/>
            <person name="Yang H."/>
            <person name="Wang J."/>
            <person name="Spillane C."/>
            <person name="Cook D.R."/>
            <person name="May G.D."/>
            <person name="Xu X."/>
            <person name="Jackson S.A."/>
        </authorList>
    </citation>
    <scope>NUCLEOTIDE SEQUENCE [LARGE SCALE GENOMIC DNA]</scope>
</reference>
<keyword evidence="2" id="KW-1185">Reference proteome</keyword>
<dbReference type="OMA" id="THTNDLA"/>
<dbReference type="InterPro" id="IPR043128">
    <property type="entry name" value="Rev_trsase/Diguanyl_cyclase"/>
</dbReference>
<evidence type="ECO:0008006" key="3">
    <source>
        <dbReference type="Google" id="ProtNLM"/>
    </source>
</evidence>
<dbReference type="InterPro" id="IPR043502">
    <property type="entry name" value="DNA/RNA_pol_sf"/>
</dbReference>
<dbReference type="InterPro" id="IPR053134">
    <property type="entry name" value="RNA-dir_DNA_polymerase"/>
</dbReference>
<dbReference type="SUPFAM" id="SSF56672">
    <property type="entry name" value="DNA/RNA polymerases"/>
    <property type="match status" value="1"/>
</dbReference>
<dbReference type="PANTHER" id="PTHR24559">
    <property type="entry name" value="TRANSPOSON TY3-I GAG-POL POLYPROTEIN"/>
    <property type="match status" value="1"/>
</dbReference>
<name>A0A151R8J0_CAJCA</name>
<dbReference type="Proteomes" id="UP000075243">
    <property type="component" value="Unassembled WGS sequence"/>
</dbReference>
<proteinExistence type="predicted"/>